<comment type="function">
    <text evidence="11">Polymerase that creates the 3'-poly(A) tail of mRNA's.</text>
</comment>
<evidence type="ECO:0000259" key="17">
    <source>
        <dbReference type="Pfam" id="PF20750"/>
    </source>
</evidence>
<dbReference type="FunFam" id="3.30.460.10:FF:000002">
    <property type="entry name" value="Poly(A) polymerase alpha, putative"/>
    <property type="match status" value="1"/>
</dbReference>
<evidence type="ECO:0000313" key="19">
    <source>
        <dbReference type="Proteomes" id="UP001151518"/>
    </source>
</evidence>
<name>A0A9W8L1G4_9FUNG</name>
<feature type="binding site" evidence="13">
    <location>
        <position position="153"/>
    </location>
    <ligand>
        <name>Mg(2+)</name>
        <dbReference type="ChEBI" id="CHEBI:18420"/>
        <label>2</label>
        <note>catalytic</note>
    </ligand>
</feature>
<dbReference type="SUPFAM" id="SSF81301">
    <property type="entry name" value="Nucleotidyltransferase"/>
    <property type="match status" value="1"/>
</dbReference>
<dbReference type="SUPFAM" id="SSF55003">
    <property type="entry name" value="PAP/Archaeal CCA-adding enzyme, C-terminal domain"/>
    <property type="match status" value="1"/>
</dbReference>
<gene>
    <name evidence="18" type="primary">PAP1</name>
    <name evidence="18" type="ORF">GGI25_000101</name>
</gene>
<dbReference type="GO" id="GO:0046872">
    <property type="term" value="F:metal ion binding"/>
    <property type="evidence" value="ECO:0007669"/>
    <property type="project" value="UniProtKB-KW"/>
</dbReference>
<proteinExistence type="inferred from homology"/>
<keyword evidence="4 11" id="KW-0507">mRNA processing</keyword>
<dbReference type="GO" id="GO:0005634">
    <property type="term" value="C:nucleus"/>
    <property type="evidence" value="ECO:0007669"/>
    <property type="project" value="UniProtKB-SubCell"/>
</dbReference>
<feature type="binding site" evidence="12">
    <location>
        <position position="223"/>
    </location>
    <ligand>
        <name>ATP</name>
        <dbReference type="ChEBI" id="CHEBI:30616"/>
    </ligand>
</feature>
<comment type="catalytic activity">
    <reaction evidence="11">
        <text>RNA(n) + ATP = RNA(n)-3'-adenine ribonucleotide + diphosphate</text>
        <dbReference type="Rhea" id="RHEA:11332"/>
        <dbReference type="Rhea" id="RHEA-COMP:14527"/>
        <dbReference type="Rhea" id="RHEA-COMP:17347"/>
        <dbReference type="ChEBI" id="CHEBI:30616"/>
        <dbReference type="ChEBI" id="CHEBI:33019"/>
        <dbReference type="ChEBI" id="CHEBI:140395"/>
        <dbReference type="ChEBI" id="CHEBI:173115"/>
        <dbReference type="EC" id="2.7.7.19"/>
    </reaction>
</comment>
<evidence type="ECO:0000313" key="18">
    <source>
        <dbReference type="EMBL" id="KAJ2681146.1"/>
    </source>
</evidence>
<feature type="binding site" evidence="12">
    <location>
        <begin position="99"/>
        <end position="101"/>
    </location>
    <ligand>
        <name>ATP</name>
        <dbReference type="ChEBI" id="CHEBI:30616"/>
    </ligand>
</feature>
<feature type="binding site" evidence="13">
    <location>
        <position position="99"/>
    </location>
    <ligand>
        <name>Mg(2+)</name>
        <dbReference type="ChEBI" id="CHEBI:18420"/>
        <label>2</label>
        <note>catalytic</note>
    </ligand>
</feature>
<organism evidence="18 19">
    <name type="scientific">Coemansia spiralis</name>
    <dbReference type="NCBI Taxonomy" id="417178"/>
    <lineage>
        <taxon>Eukaryota</taxon>
        <taxon>Fungi</taxon>
        <taxon>Fungi incertae sedis</taxon>
        <taxon>Zoopagomycota</taxon>
        <taxon>Kickxellomycotina</taxon>
        <taxon>Kickxellomycetes</taxon>
        <taxon>Kickxellales</taxon>
        <taxon>Kickxellaceae</taxon>
        <taxon>Coemansia</taxon>
    </lineage>
</organism>
<feature type="binding site" evidence="13">
    <location>
        <position position="101"/>
    </location>
    <ligand>
        <name>Mg(2+)</name>
        <dbReference type="ChEBI" id="CHEBI:18420"/>
        <label>1</label>
        <note>catalytic</note>
    </ligand>
</feature>
<evidence type="ECO:0000256" key="9">
    <source>
        <dbReference type="ARBA" id="ARBA00022842"/>
    </source>
</evidence>
<dbReference type="GO" id="GO:1990817">
    <property type="term" value="F:poly(A) RNA polymerase activity"/>
    <property type="evidence" value="ECO:0007669"/>
    <property type="project" value="UniProtKB-UniRule"/>
</dbReference>
<evidence type="ECO:0000256" key="3">
    <source>
        <dbReference type="ARBA" id="ARBA00010912"/>
    </source>
</evidence>
<evidence type="ECO:0000256" key="13">
    <source>
        <dbReference type="PIRSR" id="PIRSR018425-2"/>
    </source>
</evidence>
<dbReference type="Gene3D" id="1.10.1410.10">
    <property type="match status" value="1"/>
</dbReference>
<feature type="region of interest" description="Disordered" evidence="14">
    <location>
        <begin position="536"/>
        <end position="632"/>
    </location>
</feature>
<dbReference type="Gene3D" id="3.30.460.10">
    <property type="entry name" value="Beta Polymerase, domain 2"/>
    <property type="match status" value="1"/>
</dbReference>
<keyword evidence="6 13" id="KW-0479">Metal-binding</keyword>
<dbReference type="GO" id="GO:0006397">
    <property type="term" value="P:mRNA processing"/>
    <property type="evidence" value="ECO:0007669"/>
    <property type="project" value="UniProtKB-KW"/>
</dbReference>
<dbReference type="InterPro" id="IPR011068">
    <property type="entry name" value="NuclTrfase_I-like_C"/>
</dbReference>
<dbReference type="Pfam" id="PF20750">
    <property type="entry name" value="PAP_NTPase"/>
    <property type="match status" value="1"/>
</dbReference>
<keyword evidence="8 11" id="KW-0067">ATP-binding</keyword>
<comment type="cofactor">
    <cofactor evidence="1">
        <name>Mn(2+)</name>
        <dbReference type="ChEBI" id="CHEBI:29035"/>
    </cofactor>
</comment>
<evidence type="ECO:0000259" key="16">
    <source>
        <dbReference type="Pfam" id="PF04928"/>
    </source>
</evidence>
<dbReference type="GO" id="GO:0031123">
    <property type="term" value="P:RNA 3'-end processing"/>
    <property type="evidence" value="ECO:0007669"/>
    <property type="project" value="InterPro"/>
</dbReference>
<feature type="binding site" evidence="12">
    <location>
        <position position="153"/>
    </location>
    <ligand>
        <name>ATP</name>
        <dbReference type="ChEBI" id="CHEBI:30616"/>
    </ligand>
</feature>
<evidence type="ECO:0000256" key="4">
    <source>
        <dbReference type="ARBA" id="ARBA00022664"/>
    </source>
</evidence>
<dbReference type="EC" id="2.7.7.19" evidence="11"/>
<feature type="region of interest" description="Disordered" evidence="14">
    <location>
        <begin position="409"/>
        <end position="453"/>
    </location>
</feature>
<protein>
    <recommendedName>
        <fullName evidence="11">Poly(A) polymerase</fullName>
        <ecNumber evidence="11">2.7.7.19</ecNumber>
    </recommendedName>
</protein>
<comment type="subcellular location">
    <subcellularLocation>
        <location evidence="2 11">Nucleus</location>
    </subcellularLocation>
</comment>
<dbReference type="OrthoDB" id="412748at2759"/>
<evidence type="ECO:0000259" key="15">
    <source>
        <dbReference type="Pfam" id="PF04926"/>
    </source>
</evidence>
<feature type="compositionally biased region" description="Basic and acidic residues" evidence="14">
    <location>
        <begin position="536"/>
        <end position="558"/>
    </location>
</feature>
<dbReference type="Proteomes" id="UP001151518">
    <property type="component" value="Unassembled WGS sequence"/>
</dbReference>
<dbReference type="EMBL" id="JANBTW010000001">
    <property type="protein sequence ID" value="KAJ2681146.1"/>
    <property type="molecule type" value="Genomic_DNA"/>
</dbReference>
<keyword evidence="7 11" id="KW-0547">Nucleotide-binding</keyword>
<sequence>MGEVRYGVTDPISSAWPTKEEEQVTELLLETLRKEGQFESEEESRNREVVLGKIDKLMKEFVYKALLKHKVSESLARTCGGKIFTYGSYRLGVHGAGADIDTLCVAPSPVTREDFFEIMVDLLKGRSETSEVVPVPSAYVPVITMQFDGIDIDLTFATLIQPTVPEDQDLFDVNLLRNLDESAIRAINGSRVTDEILRLVPNIPTFRLALRCIKLWAKRRAVYSNSIGFFGGVAWAMLVARICQLYPNACAALVVARFFRVFLRWKWPEPVLLKPIETGNLRFQVWNPKLYPQHAMHRMPIITPAYPSMCATHNVTQSTQRIMMSEFKRGLEITERIMKNEAEWDELFAKNDFFRRYKYYLQVNGSSLDEDTQGLLHGLLESRVRMYVGLLEGVDLIVIAHPYIKGHEHDHTCSSEEEVRRARDGDMLKDVKPSTKATHSPGAASDTQEKPDATQDKHVYVASFYIGLLLKEKTQDSNGKRRMDLSNATQEFIRKVKASSGWDEEAHMNISIRFLRQSQLPDELFGGLPRSRLRVLSETKKKSKPEEGLSKKREKDVNADSSAKTSKKAKVVDAPVPSTSGVAVKVADEKEGSGGQENGNSMGSPNNKQSDGNGAGESSENANSSKDKNPIASATIAAPVPAAAKAGGIKLKLLGSS</sequence>
<dbReference type="PIRSF" id="PIRSF018425">
    <property type="entry name" value="PolyA_polymerase"/>
    <property type="match status" value="1"/>
</dbReference>
<feature type="domain" description="Poly(A) polymerase RNA-binding" evidence="15">
    <location>
        <begin position="352"/>
        <end position="526"/>
    </location>
</feature>
<evidence type="ECO:0000256" key="11">
    <source>
        <dbReference type="PIRNR" id="PIRNR018425"/>
    </source>
</evidence>
<dbReference type="InterPro" id="IPR043519">
    <property type="entry name" value="NT_sf"/>
</dbReference>
<feature type="compositionally biased region" description="Basic and acidic residues" evidence="14">
    <location>
        <begin position="409"/>
        <end position="433"/>
    </location>
</feature>
<dbReference type="PANTHER" id="PTHR10682:SF10">
    <property type="entry name" value="POLYNUCLEOTIDE ADENYLYLTRANSFERASE"/>
    <property type="match status" value="1"/>
</dbReference>
<evidence type="ECO:0000256" key="2">
    <source>
        <dbReference type="ARBA" id="ARBA00004123"/>
    </source>
</evidence>
<comment type="caution">
    <text evidence="18">The sequence shown here is derived from an EMBL/GenBank/DDBJ whole genome shotgun (WGS) entry which is preliminary data.</text>
</comment>
<feature type="binding site" evidence="13">
    <location>
        <position position="101"/>
    </location>
    <ligand>
        <name>Mg(2+)</name>
        <dbReference type="ChEBI" id="CHEBI:18420"/>
        <label>2</label>
        <note>catalytic</note>
    </ligand>
</feature>
<dbReference type="InterPro" id="IPR007012">
    <property type="entry name" value="PolA_pol_cen_dom"/>
</dbReference>
<evidence type="ECO:0000256" key="7">
    <source>
        <dbReference type="ARBA" id="ARBA00022741"/>
    </source>
</evidence>
<dbReference type="SUPFAM" id="SSF81631">
    <property type="entry name" value="PAP/OAS1 substrate-binding domain"/>
    <property type="match status" value="1"/>
</dbReference>
<evidence type="ECO:0000256" key="10">
    <source>
        <dbReference type="ARBA" id="ARBA00023242"/>
    </source>
</evidence>
<keyword evidence="9 13" id="KW-0460">Magnesium</keyword>
<dbReference type="Gene3D" id="3.30.70.590">
    <property type="entry name" value="Poly(A) polymerase predicted RNA binding domain"/>
    <property type="match status" value="1"/>
</dbReference>
<keyword evidence="18" id="KW-0548">Nucleotidyltransferase</keyword>
<feature type="compositionally biased region" description="Polar residues" evidence="14">
    <location>
        <begin position="598"/>
        <end position="624"/>
    </location>
</feature>
<feature type="binding site" evidence="12">
    <location>
        <position position="214"/>
    </location>
    <ligand>
        <name>ATP</name>
        <dbReference type="ChEBI" id="CHEBI:30616"/>
    </ligand>
</feature>
<keyword evidence="5 11" id="KW-0808">Transferase</keyword>
<evidence type="ECO:0000256" key="5">
    <source>
        <dbReference type="ARBA" id="ARBA00022679"/>
    </source>
</evidence>
<dbReference type="InterPro" id="IPR048840">
    <property type="entry name" value="PolA_pol_NTPase"/>
</dbReference>
<dbReference type="FunFam" id="1.10.1410.10:FF:000001">
    <property type="entry name" value="Putative poly(A) polymerase gamma"/>
    <property type="match status" value="1"/>
</dbReference>
<dbReference type="InterPro" id="IPR007010">
    <property type="entry name" value="PolA_pol_RNA-bd_dom"/>
</dbReference>
<dbReference type="Pfam" id="PF04928">
    <property type="entry name" value="PAP_central"/>
    <property type="match status" value="1"/>
</dbReference>
<evidence type="ECO:0000256" key="1">
    <source>
        <dbReference type="ARBA" id="ARBA00001936"/>
    </source>
</evidence>
<comment type="cofactor">
    <cofactor evidence="13">
        <name>Mg(2+)</name>
        <dbReference type="ChEBI" id="CHEBI:18420"/>
    </cofactor>
    <text evidence="13">Binds 2 magnesium ions. Also active with manganese.</text>
</comment>
<dbReference type="CDD" id="cd05402">
    <property type="entry name" value="NT_PAP_TUTase"/>
    <property type="match status" value="1"/>
</dbReference>
<reference evidence="18" key="1">
    <citation type="submission" date="2022-07" db="EMBL/GenBank/DDBJ databases">
        <title>Phylogenomic reconstructions and comparative analyses of Kickxellomycotina fungi.</title>
        <authorList>
            <person name="Reynolds N.K."/>
            <person name="Stajich J.E."/>
            <person name="Barry K."/>
            <person name="Grigoriev I.V."/>
            <person name="Crous P."/>
            <person name="Smith M.E."/>
        </authorList>
    </citation>
    <scope>NUCLEOTIDE SEQUENCE</scope>
    <source>
        <strain evidence="18">NRRL 3115</strain>
    </source>
</reference>
<dbReference type="InterPro" id="IPR014492">
    <property type="entry name" value="PolyA_polymerase"/>
</dbReference>
<feature type="domain" description="Poly(A) polymerase central" evidence="16">
    <location>
        <begin position="205"/>
        <end position="350"/>
    </location>
</feature>
<evidence type="ECO:0000256" key="6">
    <source>
        <dbReference type="ARBA" id="ARBA00022723"/>
    </source>
</evidence>
<feature type="binding site" evidence="13">
    <location>
        <position position="99"/>
    </location>
    <ligand>
        <name>Mg(2+)</name>
        <dbReference type="ChEBI" id="CHEBI:18420"/>
        <label>1</label>
        <note>catalytic</note>
    </ligand>
</feature>
<evidence type="ECO:0000256" key="8">
    <source>
        <dbReference type="ARBA" id="ARBA00022840"/>
    </source>
</evidence>
<feature type="domain" description="Poly(A) polymerase nucleotidyltransferase" evidence="17">
    <location>
        <begin position="7"/>
        <end position="200"/>
    </location>
</feature>
<evidence type="ECO:0000256" key="14">
    <source>
        <dbReference type="SAM" id="MobiDB-lite"/>
    </source>
</evidence>
<feature type="binding site" evidence="12">
    <location>
        <begin position="232"/>
        <end position="233"/>
    </location>
    <ligand>
        <name>ATP</name>
        <dbReference type="ChEBI" id="CHEBI:30616"/>
    </ligand>
</feature>
<comment type="similarity">
    <text evidence="3 11">Belongs to the poly(A) polymerase family.</text>
</comment>
<evidence type="ECO:0000256" key="12">
    <source>
        <dbReference type="PIRSR" id="PIRSR018425-1"/>
    </source>
</evidence>
<dbReference type="PANTHER" id="PTHR10682">
    <property type="entry name" value="POLY A POLYMERASE"/>
    <property type="match status" value="1"/>
</dbReference>
<dbReference type="GO" id="GO:0003723">
    <property type="term" value="F:RNA binding"/>
    <property type="evidence" value="ECO:0007669"/>
    <property type="project" value="UniProtKB-UniRule"/>
</dbReference>
<dbReference type="GO" id="GO:0005524">
    <property type="term" value="F:ATP binding"/>
    <property type="evidence" value="ECO:0007669"/>
    <property type="project" value="UniProtKB-UniRule"/>
</dbReference>
<dbReference type="Pfam" id="PF04926">
    <property type="entry name" value="PAP_RNA-bind"/>
    <property type="match status" value="1"/>
</dbReference>
<accession>A0A9W8L1G4</accession>
<dbReference type="AlphaFoldDB" id="A0A9W8L1G4"/>
<keyword evidence="10 11" id="KW-0539">Nucleus</keyword>